<dbReference type="RefSeq" id="WP_238388744.1">
    <property type="nucleotide sequence ID" value="NZ_CP042914.1"/>
</dbReference>
<dbReference type="Pfam" id="PF13360">
    <property type="entry name" value="PQQ_2"/>
    <property type="match status" value="1"/>
</dbReference>
<sequence>MAGDWPQILGPQRDGQAEEETIEPWTGQPKIRWRAACGAGYSGVAVAQGKVFLWYRQQDHEVLDCLDTQEGRRLWQAKLPAIYRGGVNADRGPRCVPLVVGEQVFVYGAAGDLTALAVADGKTQWTRQLRTDYEADDGYFGAGSTPIVVGATLIIAVGGRQDAGVVAVDIRDGKTRWTAVDQEAAYASPTVIEIAGQQRVIAVLRLKTVMLDPQTGKVISEFDFGQRGPTVNAATPLVKGTELFVTASYGVGCRMLDMSVQPPRDIWSQQDVIGSQYVTPVLNDGWLYAITGREDFGNGELLCARWSDGKVAWQRPGFGTAHLIAVGDRVLAQHVSGKLELIAADSEQFRSLAQAELPEGVYRALPALADGTLYCRRTISPTSGELLALEMK</sequence>
<organism evidence="3 4">
    <name type="scientific">Roseimaritima ulvae</name>
    <dbReference type="NCBI Taxonomy" id="980254"/>
    <lineage>
        <taxon>Bacteria</taxon>
        <taxon>Pseudomonadati</taxon>
        <taxon>Planctomycetota</taxon>
        <taxon>Planctomycetia</taxon>
        <taxon>Pirellulales</taxon>
        <taxon>Pirellulaceae</taxon>
        <taxon>Roseimaritima</taxon>
    </lineage>
</organism>
<dbReference type="AlphaFoldDB" id="A0A5B9QW53"/>
<dbReference type="PANTHER" id="PTHR34512">
    <property type="entry name" value="CELL SURFACE PROTEIN"/>
    <property type="match status" value="1"/>
</dbReference>
<feature type="region of interest" description="Disordered" evidence="1">
    <location>
        <begin position="1"/>
        <end position="23"/>
    </location>
</feature>
<dbReference type="PANTHER" id="PTHR34512:SF30">
    <property type="entry name" value="OUTER MEMBRANE PROTEIN ASSEMBLY FACTOR BAMB"/>
    <property type="match status" value="1"/>
</dbReference>
<dbReference type="KEGG" id="rul:UC8_42260"/>
<name>A0A5B9QW53_9BACT</name>
<dbReference type="EMBL" id="CP042914">
    <property type="protein sequence ID" value="QEG42192.1"/>
    <property type="molecule type" value="Genomic_DNA"/>
</dbReference>
<protein>
    <submittedName>
        <fullName evidence="3">Outer membrane biogenesis protein BamB</fullName>
    </submittedName>
</protein>
<dbReference type="Proteomes" id="UP000325286">
    <property type="component" value="Chromosome"/>
</dbReference>
<dbReference type="InterPro" id="IPR002372">
    <property type="entry name" value="PQQ_rpt_dom"/>
</dbReference>
<evidence type="ECO:0000313" key="3">
    <source>
        <dbReference type="EMBL" id="QEG42192.1"/>
    </source>
</evidence>
<evidence type="ECO:0000313" key="4">
    <source>
        <dbReference type="Proteomes" id="UP000325286"/>
    </source>
</evidence>
<accession>A0A5B9QW53</accession>
<dbReference type="SUPFAM" id="SSF50998">
    <property type="entry name" value="Quinoprotein alcohol dehydrogenase-like"/>
    <property type="match status" value="1"/>
</dbReference>
<dbReference type="Gene3D" id="2.130.10.10">
    <property type="entry name" value="YVTN repeat-like/Quinoprotein amine dehydrogenase"/>
    <property type="match status" value="1"/>
</dbReference>
<reference evidence="3 4" key="1">
    <citation type="submission" date="2019-08" db="EMBL/GenBank/DDBJ databases">
        <title>Deep-cultivation of Planctomycetes and their phenomic and genomic characterization uncovers novel biology.</title>
        <authorList>
            <person name="Wiegand S."/>
            <person name="Jogler M."/>
            <person name="Boedeker C."/>
            <person name="Pinto D."/>
            <person name="Vollmers J."/>
            <person name="Rivas-Marin E."/>
            <person name="Kohn T."/>
            <person name="Peeters S.H."/>
            <person name="Heuer A."/>
            <person name="Rast P."/>
            <person name="Oberbeckmann S."/>
            <person name="Bunk B."/>
            <person name="Jeske O."/>
            <person name="Meyerdierks A."/>
            <person name="Storesund J.E."/>
            <person name="Kallscheuer N."/>
            <person name="Luecker S."/>
            <person name="Lage O.M."/>
            <person name="Pohl T."/>
            <person name="Merkel B.J."/>
            <person name="Hornburger P."/>
            <person name="Mueller R.-W."/>
            <person name="Bruemmer F."/>
            <person name="Labrenz M."/>
            <person name="Spormann A.M."/>
            <person name="Op den Camp H."/>
            <person name="Overmann J."/>
            <person name="Amann R."/>
            <person name="Jetten M.S.M."/>
            <person name="Mascher T."/>
            <person name="Medema M.H."/>
            <person name="Devos D.P."/>
            <person name="Kaster A.-K."/>
            <person name="Ovreas L."/>
            <person name="Rohde M."/>
            <person name="Galperin M.Y."/>
            <person name="Jogler C."/>
        </authorList>
    </citation>
    <scope>NUCLEOTIDE SEQUENCE [LARGE SCALE GENOMIC DNA]</scope>
    <source>
        <strain evidence="3 4">UC8</strain>
    </source>
</reference>
<proteinExistence type="predicted"/>
<evidence type="ECO:0000259" key="2">
    <source>
        <dbReference type="Pfam" id="PF13360"/>
    </source>
</evidence>
<gene>
    <name evidence="3" type="ORF">UC8_42260</name>
</gene>
<feature type="domain" description="Pyrrolo-quinoline quinone repeat" evidence="2">
    <location>
        <begin position="31"/>
        <end position="179"/>
    </location>
</feature>
<dbReference type="InterPro" id="IPR011047">
    <property type="entry name" value="Quinoprotein_ADH-like_sf"/>
</dbReference>
<dbReference type="InterPro" id="IPR015943">
    <property type="entry name" value="WD40/YVTN_repeat-like_dom_sf"/>
</dbReference>
<keyword evidence="4" id="KW-1185">Reference proteome</keyword>
<evidence type="ECO:0000256" key="1">
    <source>
        <dbReference type="SAM" id="MobiDB-lite"/>
    </source>
</evidence>